<dbReference type="Gene3D" id="3.30.930.10">
    <property type="entry name" value="Bira Bifunctional Protein, Domain 2"/>
    <property type="match status" value="1"/>
</dbReference>
<proteinExistence type="predicted"/>
<dbReference type="EC" id="6.3.4.15" evidence="3"/>
<accession>A0A9D1X656</accession>
<dbReference type="SUPFAM" id="SSF55681">
    <property type="entry name" value="Class II aaRS and biotin synthetases"/>
    <property type="match status" value="1"/>
</dbReference>
<dbReference type="InterPro" id="IPR004408">
    <property type="entry name" value="Biotin_CoA_COase_ligase"/>
</dbReference>
<dbReference type="GO" id="GO:0004077">
    <property type="term" value="F:biotin--[biotin carboxyl-carrier protein] ligase activity"/>
    <property type="evidence" value="ECO:0007669"/>
    <property type="project" value="UniProtKB-EC"/>
</dbReference>
<dbReference type="GO" id="GO:0005737">
    <property type="term" value="C:cytoplasm"/>
    <property type="evidence" value="ECO:0007669"/>
    <property type="project" value="TreeGrafter"/>
</dbReference>
<evidence type="ECO:0000313" key="3">
    <source>
        <dbReference type="EMBL" id="HIX73643.1"/>
    </source>
</evidence>
<organism evidence="3 4">
    <name type="scientific">Candidatus Parabacteroides intestinipullorum</name>
    <dbReference type="NCBI Taxonomy" id="2838723"/>
    <lineage>
        <taxon>Bacteria</taxon>
        <taxon>Pseudomonadati</taxon>
        <taxon>Bacteroidota</taxon>
        <taxon>Bacteroidia</taxon>
        <taxon>Bacteroidales</taxon>
        <taxon>Tannerellaceae</taxon>
        <taxon>Parabacteroides</taxon>
    </lineage>
</organism>
<evidence type="ECO:0000313" key="4">
    <source>
        <dbReference type="Proteomes" id="UP000886740"/>
    </source>
</evidence>
<dbReference type="Pfam" id="PF03099">
    <property type="entry name" value="BPL_LplA_LipB"/>
    <property type="match status" value="1"/>
</dbReference>
<dbReference type="CDD" id="cd16442">
    <property type="entry name" value="BPL"/>
    <property type="match status" value="1"/>
</dbReference>
<feature type="domain" description="BPL/LPL catalytic" evidence="2">
    <location>
        <begin position="1"/>
        <end position="184"/>
    </location>
</feature>
<reference evidence="3" key="2">
    <citation type="submission" date="2021-04" db="EMBL/GenBank/DDBJ databases">
        <authorList>
            <person name="Gilroy R."/>
        </authorList>
    </citation>
    <scope>NUCLEOTIDE SEQUENCE</scope>
    <source>
        <strain evidence="3">ChiGjej6B6-14162</strain>
    </source>
</reference>
<comment type="caution">
    <text evidence="3">The sequence shown here is derived from an EMBL/GenBank/DDBJ whole genome shotgun (WGS) entry which is preliminary data.</text>
</comment>
<dbReference type="InterPro" id="IPR045864">
    <property type="entry name" value="aa-tRNA-synth_II/BPL/LPL"/>
</dbReference>
<protein>
    <submittedName>
        <fullName evidence="3">Biotin--[acetyl-CoA-carboxylase] ligase</fullName>
        <ecNumber evidence="3">6.3.4.15</ecNumber>
    </submittedName>
</protein>
<dbReference type="PROSITE" id="PS51733">
    <property type="entry name" value="BPL_LPL_CATALYTIC"/>
    <property type="match status" value="1"/>
</dbReference>
<keyword evidence="1 3" id="KW-0436">Ligase</keyword>
<name>A0A9D1X656_9BACT</name>
<dbReference type="AlphaFoldDB" id="A0A9D1X656"/>
<evidence type="ECO:0000259" key="2">
    <source>
        <dbReference type="PROSITE" id="PS51733"/>
    </source>
</evidence>
<dbReference type="PANTHER" id="PTHR12835:SF5">
    <property type="entry name" value="BIOTIN--PROTEIN LIGASE"/>
    <property type="match status" value="1"/>
</dbReference>
<dbReference type="InterPro" id="IPR004143">
    <property type="entry name" value="BPL_LPL_catalytic"/>
</dbReference>
<reference evidence="3" key="1">
    <citation type="journal article" date="2021" name="PeerJ">
        <title>Extensive microbial diversity within the chicken gut microbiome revealed by metagenomics and culture.</title>
        <authorList>
            <person name="Gilroy R."/>
            <person name="Ravi A."/>
            <person name="Getino M."/>
            <person name="Pursley I."/>
            <person name="Horton D.L."/>
            <person name="Alikhan N.F."/>
            <person name="Baker D."/>
            <person name="Gharbi K."/>
            <person name="Hall N."/>
            <person name="Watson M."/>
            <person name="Adriaenssens E.M."/>
            <person name="Foster-Nyarko E."/>
            <person name="Jarju S."/>
            <person name="Secka A."/>
            <person name="Antonio M."/>
            <person name="Oren A."/>
            <person name="Chaudhuri R.R."/>
            <person name="La Ragione R."/>
            <person name="Hildebrand F."/>
            <person name="Pallen M.J."/>
        </authorList>
    </citation>
    <scope>NUCLEOTIDE SEQUENCE</scope>
    <source>
        <strain evidence="3">ChiGjej6B6-14162</strain>
    </source>
</reference>
<evidence type="ECO:0000256" key="1">
    <source>
        <dbReference type="ARBA" id="ARBA00022598"/>
    </source>
</evidence>
<gene>
    <name evidence="3" type="ORF">H9977_01105</name>
</gene>
<sequence>MNDEEIAPRIIHVAETASTNSLIRDLMAMEKLAEGSVAVADFQTAGRGQVGNKWESERGRNLTFSVIVYPEHLPANRQFLISQISALSVKETLDHYVDEVTVKWPNDVYWRDKKICGMLIENELAGNRMFNSIVGIGINLNQREFRGDAPNPVSLCQIIGREVDREEVLERFLSIFYAHYLSTFESGEPLIRELYRKALYRGEGFYPYKNANGQFEAEIADVELTGHLLLRTREGETRRYAFKEVSCVL</sequence>
<dbReference type="Proteomes" id="UP000886740">
    <property type="component" value="Unassembled WGS sequence"/>
</dbReference>
<dbReference type="EMBL" id="DXEL01000011">
    <property type="protein sequence ID" value="HIX73643.1"/>
    <property type="molecule type" value="Genomic_DNA"/>
</dbReference>
<dbReference type="PANTHER" id="PTHR12835">
    <property type="entry name" value="BIOTIN PROTEIN LIGASE"/>
    <property type="match status" value="1"/>
</dbReference>
<dbReference type="NCBIfam" id="TIGR00121">
    <property type="entry name" value="birA_ligase"/>
    <property type="match status" value="1"/>
</dbReference>